<comment type="caution">
    <text evidence="4">The sequence shown here is derived from an EMBL/GenBank/DDBJ whole genome shotgun (WGS) entry which is preliminary data.</text>
</comment>
<dbReference type="PANTHER" id="PTHR27005:SF466">
    <property type="entry name" value="NON-FUNCTIONAL PSEUDOKINASE ZED1-LIKE"/>
    <property type="match status" value="1"/>
</dbReference>
<organism evidence="4 5">
    <name type="scientific">Malus domestica</name>
    <name type="common">Apple</name>
    <name type="synonym">Pyrus malus</name>
    <dbReference type="NCBI Taxonomy" id="3750"/>
    <lineage>
        <taxon>Eukaryota</taxon>
        <taxon>Viridiplantae</taxon>
        <taxon>Streptophyta</taxon>
        <taxon>Embryophyta</taxon>
        <taxon>Tracheophyta</taxon>
        <taxon>Spermatophyta</taxon>
        <taxon>Magnoliopsida</taxon>
        <taxon>eudicotyledons</taxon>
        <taxon>Gunneridae</taxon>
        <taxon>Pentapetalae</taxon>
        <taxon>rosids</taxon>
        <taxon>fabids</taxon>
        <taxon>Rosales</taxon>
        <taxon>Rosaceae</taxon>
        <taxon>Amygdaloideae</taxon>
        <taxon>Maleae</taxon>
        <taxon>Malus</taxon>
    </lineage>
</organism>
<feature type="domain" description="Protein kinase" evidence="3">
    <location>
        <begin position="1"/>
        <end position="121"/>
    </location>
</feature>
<dbReference type="Pfam" id="PF07714">
    <property type="entry name" value="PK_Tyr_Ser-Thr"/>
    <property type="match status" value="1"/>
</dbReference>
<evidence type="ECO:0000313" key="5">
    <source>
        <dbReference type="Proteomes" id="UP000290289"/>
    </source>
</evidence>
<dbReference type="AlphaFoldDB" id="A0A498IWB2"/>
<dbReference type="GO" id="GO:0004674">
    <property type="term" value="F:protein serine/threonine kinase activity"/>
    <property type="evidence" value="ECO:0007669"/>
    <property type="project" value="TreeGrafter"/>
</dbReference>
<keyword evidence="1" id="KW-0547">Nucleotide-binding</keyword>
<dbReference type="InterPro" id="IPR045274">
    <property type="entry name" value="WAK-like"/>
</dbReference>
<accession>A0A498IWB2</accession>
<dbReference type="PANTHER" id="PTHR27005">
    <property type="entry name" value="WALL-ASSOCIATED RECEPTOR KINASE-LIKE 21"/>
    <property type="match status" value="1"/>
</dbReference>
<name>A0A498IWB2_MALDO</name>
<reference evidence="4 5" key="1">
    <citation type="submission" date="2018-10" db="EMBL/GenBank/DDBJ databases">
        <title>A high-quality apple genome assembly.</title>
        <authorList>
            <person name="Hu J."/>
        </authorList>
    </citation>
    <scope>NUCLEOTIDE SEQUENCE [LARGE SCALE GENOMIC DNA]</scope>
    <source>
        <strain evidence="5">cv. HFTH1</strain>
        <tissue evidence="4">Young leaf</tissue>
    </source>
</reference>
<keyword evidence="5" id="KW-1185">Reference proteome</keyword>
<dbReference type="Gene3D" id="1.10.510.10">
    <property type="entry name" value="Transferase(Phosphotransferase) domain 1"/>
    <property type="match status" value="1"/>
</dbReference>
<evidence type="ECO:0000259" key="3">
    <source>
        <dbReference type="PROSITE" id="PS50011"/>
    </source>
</evidence>
<dbReference type="GO" id="GO:0005524">
    <property type="term" value="F:ATP binding"/>
    <property type="evidence" value="ECO:0007669"/>
    <property type="project" value="UniProtKB-KW"/>
</dbReference>
<dbReference type="InterPro" id="IPR011009">
    <property type="entry name" value="Kinase-like_dom_sf"/>
</dbReference>
<dbReference type="GO" id="GO:0007166">
    <property type="term" value="P:cell surface receptor signaling pathway"/>
    <property type="evidence" value="ECO:0007669"/>
    <property type="project" value="InterPro"/>
</dbReference>
<evidence type="ECO:0000313" key="4">
    <source>
        <dbReference type="EMBL" id="RXH87506.1"/>
    </source>
</evidence>
<dbReference type="InterPro" id="IPR001245">
    <property type="entry name" value="Ser-Thr/Tyr_kinase_cat_dom"/>
</dbReference>
<dbReference type="SUPFAM" id="SSF56112">
    <property type="entry name" value="Protein kinase-like (PK-like)"/>
    <property type="match status" value="1"/>
</dbReference>
<keyword evidence="2" id="KW-0067">ATP-binding</keyword>
<dbReference type="Proteomes" id="UP000290289">
    <property type="component" value="Chromosome 10"/>
</dbReference>
<dbReference type="InterPro" id="IPR000719">
    <property type="entry name" value="Prot_kinase_dom"/>
</dbReference>
<sequence>MQSHVEDDLKGTLGYLDPSYMKSGYITQKSDVYSFGVHLLVFLTGQKVVDKYDTGEYQSIIAYVKLHVNNVGEDEKVKQQLQDFLQLALSCTRGEIERRPYMSDVASELLCISNSAFHKHIMRRDLTPAVFSWTMTLGFLDGRSIIMKYFTGIFPNVNMAGSQGYL</sequence>
<proteinExistence type="predicted"/>
<evidence type="ECO:0000256" key="2">
    <source>
        <dbReference type="ARBA" id="ARBA00022840"/>
    </source>
</evidence>
<dbReference type="PROSITE" id="PS50011">
    <property type="entry name" value="PROTEIN_KINASE_DOM"/>
    <property type="match status" value="1"/>
</dbReference>
<gene>
    <name evidence="4" type="ORF">DVH24_034406</name>
</gene>
<protein>
    <recommendedName>
        <fullName evidence="3">Protein kinase domain-containing protein</fullName>
    </recommendedName>
</protein>
<dbReference type="EMBL" id="RDQH01000336">
    <property type="protein sequence ID" value="RXH87506.1"/>
    <property type="molecule type" value="Genomic_DNA"/>
</dbReference>
<dbReference type="GO" id="GO:0005886">
    <property type="term" value="C:plasma membrane"/>
    <property type="evidence" value="ECO:0007669"/>
    <property type="project" value="TreeGrafter"/>
</dbReference>
<evidence type="ECO:0000256" key="1">
    <source>
        <dbReference type="ARBA" id="ARBA00022741"/>
    </source>
</evidence>